<feature type="compositionally biased region" description="Polar residues" evidence="1">
    <location>
        <begin position="104"/>
        <end position="151"/>
    </location>
</feature>
<dbReference type="Gene3D" id="3.80.10.10">
    <property type="entry name" value="Ribonuclease Inhibitor"/>
    <property type="match status" value="2"/>
</dbReference>
<feature type="region of interest" description="Disordered" evidence="1">
    <location>
        <begin position="87"/>
        <end position="273"/>
    </location>
</feature>
<dbReference type="SUPFAM" id="SSF52058">
    <property type="entry name" value="L domain-like"/>
    <property type="match status" value="1"/>
</dbReference>
<dbReference type="Pfam" id="PF13306">
    <property type="entry name" value="LRR_5"/>
    <property type="match status" value="1"/>
</dbReference>
<evidence type="ECO:0008006" key="5">
    <source>
        <dbReference type="Google" id="ProtNLM"/>
    </source>
</evidence>
<accession>C6LGQ3</accession>
<dbReference type="Proteomes" id="UP000005561">
    <property type="component" value="Unassembled WGS sequence"/>
</dbReference>
<dbReference type="InterPro" id="IPR053139">
    <property type="entry name" value="Surface_bspA-like"/>
</dbReference>
<evidence type="ECO:0000256" key="2">
    <source>
        <dbReference type="SAM" id="SignalP"/>
    </source>
</evidence>
<feature type="chain" id="PRO_5002968307" description="Leucine-rich repeat domain-containing protein" evidence="2">
    <location>
        <begin position="36"/>
        <end position="1009"/>
    </location>
</feature>
<gene>
    <name evidence="3" type="ORF">BRYFOR_07813</name>
</gene>
<feature type="signal peptide" evidence="2">
    <location>
        <begin position="1"/>
        <end position="35"/>
    </location>
</feature>
<evidence type="ECO:0000256" key="1">
    <source>
        <dbReference type="SAM" id="MobiDB-lite"/>
    </source>
</evidence>
<feature type="compositionally biased region" description="Low complexity" evidence="1">
    <location>
        <begin position="252"/>
        <end position="265"/>
    </location>
</feature>
<dbReference type="AlphaFoldDB" id="C6LGQ3"/>
<organism evidence="3 4">
    <name type="scientific">Marvinbryantia formatexigens DSM 14469</name>
    <dbReference type="NCBI Taxonomy" id="478749"/>
    <lineage>
        <taxon>Bacteria</taxon>
        <taxon>Bacillati</taxon>
        <taxon>Bacillota</taxon>
        <taxon>Clostridia</taxon>
        <taxon>Lachnospirales</taxon>
        <taxon>Lachnospiraceae</taxon>
        <taxon>Marvinbryantia</taxon>
    </lineage>
</organism>
<evidence type="ECO:0000313" key="3">
    <source>
        <dbReference type="EMBL" id="EET60253.1"/>
    </source>
</evidence>
<comment type="caution">
    <text evidence="3">The sequence shown here is derived from an EMBL/GenBank/DDBJ whole genome shotgun (WGS) entry which is preliminary data.</text>
</comment>
<keyword evidence="2" id="KW-0732">Signal</keyword>
<dbReference type="RefSeq" id="WP_006862598.1">
    <property type="nucleotide sequence ID" value="NZ_ACCL02000012.1"/>
</dbReference>
<dbReference type="InterPro" id="IPR026906">
    <property type="entry name" value="LRR_5"/>
</dbReference>
<dbReference type="eggNOG" id="COG3209">
    <property type="taxonomic scope" value="Bacteria"/>
</dbReference>
<proteinExistence type="predicted"/>
<dbReference type="STRING" id="168384.SAMN05660368_00930"/>
<dbReference type="InterPro" id="IPR032675">
    <property type="entry name" value="LRR_dom_sf"/>
</dbReference>
<dbReference type="SUPFAM" id="SSF51126">
    <property type="entry name" value="Pectin lyase-like"/>
    <property type="match status" value="1"/>
</dbReference>
<protein>
    <recommendedName>
        <fullName evidence="5">Leucine-rich repeat domain-containing protein</fullName>
    </recommendedName>
</protein>
<reference evidence="3" key="1">
    <citation type="submission" date="2009-07" db="EMBL/GenBank/DDBJ databases">
        <authorList>
            <person name="Weinstock G."/>
            <person name="Sodergren E."/>
            <person name="Clifton S."/>
            <person name="Fulton L."/>
            <person name="Fulton B."/>
            <person name="Courtney L."/>
            <person name="Fronick C."/>
            <person name="Harrison M."/>
            <person name="Strong C."/>
            <person name="Farmer C."/>
            <person name="Delahaunty K."/>
            <person name="Markovic C."/>
            <person name="Hall O."/>
            <person name="Minx P."/>
            <person name="Tomlinson C."/>
            <person name="Mitreva M."/>
            <person name="Nelson J."/>
            <person name="Hou S."/>
            <person name="Wollam A."/>
            <person name="Pepin K.H."/>
            <person name="Johnson M."/>
            <person name="Bhonagiri V."/>
            <person name="Nash W.E."/>
            <person name="Warren W."/>
            <person name="Chinwalla A."/>
            <person name="Mardis E.R."/>
            <person name="Wilson R.K."/>
        </authorList>
    </citation>
    <scope>NUCLEOTIDE SEQUENCE [LARGE SCALE GENOMIC DNA]</scope>
    <source>
        <strain evidence="3">DSM 14469</strain>
    </source>
</reference>
<dbReference type="InterPro" id="IPR011050">
    <property type="entry name" value="Pectin_lyase_fold/virulence"/>
</dbReference>
<name>C6LGQ3_9FIRM</name>
<dbReference type="OrthoDB" id="1908369at2"/>
<keyword evidence="4" id="KW-1185">Reference proteome</keyword>
<sequence length="1009" mass="104087">MKNRKKVRKGGLRRAAALALAAVLAGSSVEIPATAQNGNAGSGAVGMETAVITAFSDLPEETRTQTLEIGADKADIQFPDTLTVTLSLPADNSGAETEPESGTEGVSETEAQSGTEGVSETEPQSGTEGISETEPQSGTEGVSETEAQSETKAAPEAEMPGTAENGTEAATQGAEENGTEAATPGAAEAGTEAAAQSAAETSAQPDIAAQAQQETAAVLQAEPARPSGQTEQIAGTEAAAQSMAETSAQPDTAAAAETGQAQQDTPSEGGILSSLLDTVFPPVTVHAAESQNTDAQITQNVMLTGITWKLDAEKSDAAEFRSDKEAAGNTYVYVPVLPETVNTEAAGGGTAQYALTVGDGVPLPEITVKIAEAANAYGTEIESGTTGNCVWAVYDKDGDGTADTLVIGTGTGTSMKNYYYNEEPPWRKYRTSITALVVEDGVTQIGEYSFARMEALQKADLSESLWNIGRYAFLECSSLESIKIPDDVSDIEIGAFSECYSLKSVVLPKRLEYIYSDTFRGCPLTSVDLPDTLKTIGQYAFGGSCLDKLILPENVSSIGETAFAGVNPEVVYNLSDVVLTYEIFYMDGTPGTVYSVTLRESGGETDTTRKVLPSQVASGTRYEGTEYDASFYFTDGGAEAWFMENEDGSVTEVAAENEETVFAGEPVFWRAKRMSGDGVTAEAHYTGDAESSYTLTVKDSETGEMLKEGEHYIQTIVSEDGTDADGNPTSAGTQPGRVTVRVEGILENGYGGTREVTFEIAAVARVELADGSVKEYTDVAEAFASVGANTATITLLADAEVSATLTVPAGSNITLKSEADESGNTYTLSGNVFNRQSGLIDVVTGGTLTLESGTVENGAGGNNAIAVNGGHFVLNGGTAAASANGHSGVCVYNGGTAEIIKGNVSGDIGVAAASEGSAITITDGNISGRATGVYVSGSGALVTIKGGSFSASNTVDKDDADGAALRIQTSGSALLSGGTYSGAYGIFIQSGNSVTLKDLLDGEAKYYQN</sequence>
<dbReference type="PANTHER" id="PTHR45661">
    <property type="entry name" value="SURFACE ANTIGEN"/>
    <property type="match status" value="1"/>
</dbReference>
<dbReference type="EMBL" id="ACCL02000012">
    <property type="protein sequence ID" value="EET60253.1"/>
    <property type="molecule type" value="Genomic_DNA"/>
</dbReference>
<dbReference type="PANTHER" id="PTHR45661:SF3">
    <property type="entry name" value="IG-LIKE DOMAIN-CONTAINING PROTEIN"/>
    <property type="match status" value="1"/>
</dbReference>
<evidence type="ECO:0000313" key="4">
    <source>
        <dbReference type="Proteomes" id="UP000005561"/>
    </source>
</evidence>
<feature type="compositionally biased region" description="Low complexity" evidence="1">
    <location>
        <begin position="160"/>
        <end position="203"/>
    </location>
</feature>